<dbReference type="CDD" id="cd00146">
    <property type="entry name" value="PKD"/>
    <property type="match status" value="3"/>
</dbReference>
<feature type="region of interest" description="Disordered" evidence="6">
    <location>
        <begin position="721"/>
        <end position="783"/>
    </location>
</feature>
<dbReference type="PANTHER" id="PTHR46182:SF2">
    <property type="entry name" value="FI19480P1"/>
    <property type="match status" value="1"/>
</dbReference>
<evidence type="ECO:0000313" key="10">
    <source>
        <dbReference type="Proteomes" id="UP000015102"/>
    </source>
</evidence>
<organism evidence="9 10">
    <name type="scientific">Megaselia scalaris</name>
    <name type="common">Humpbacked fly</name>
    <name type="synonym">Phora scalaris</name>
    <dbReference type="NCBI Taxonomy" id="36166"/>
    <lineage>
        <taxon>Eukaryota</taxon>
        <taxon>Metazoa</taxon>
        <taxon>Ecdysozoa</taxon>
        <taxon>Arthropoda</taxon>
        <taxon>Hexapoda</taxon>
        <taxon>Insecta</taxon>
        <taxon>Pterygota</taxon>
        <taxon>Neoptera</taxon>
        <taxon>Endopterygota</taxon>
        <taxon>Diptera</taxon>
        <taxon>Brachycera</taxon>
        <taxon>Muscomorpha</taxon>
        <taxon>Platypezoidea</taxon>
        <taxon>Phoridae</taxon>
        <taxon>Megaseliini</taxon>
        <taxon>Megaselia</taxon>
    </lineage>
</organism>
<reference evidence="9" key="2">
    <citation type="submission" date="2015-06" db="UniProtKB">
        <authorList>
            <consortium name="EnsemblMetazoa"/>
        </authorList>
    </citation>
    <scope>IDENTIFICATION</scope>
</reference>
<evidence type="ECO:0000256" key="7">
    <source>
        <dbReference type="SAM" id="Phobius"/>
    </source>
</evidence>
<proteinExistence type="predicted"/>
<dbReference type="InterPro" id="IPR035986">
    <property type="entry name" value="PKD_dom_sf"/>
</dbReference>
<dbReference type="Proteomes" id="UP000015102">
    <property type="component" value="Unassembled WGS sequence"/>
</dbReference>
<dbReference type="InterPro" id="IPR013783">
    <property type="entry name" value="Ig-like_fold"/>
</dbReference>
<evidence type="ECO:0000256" key="1">
    <source>
        <dbReference type="ARBA" id="ARBA00004370"/>
    </source>
</evidence>
<dbReference type="GO" id="GO:0001764">
    <property type="term" value="P:neuron migration"/>
    <property type="evidence" value="ECO:0007669"/>
    <property type="project" value="TreeGrafter"/>
</dbReference>
<dbReference type="FunFam" id="2.60.40.10:FF:000061">
    <property type="entry name" value="Dyslexia-associated protein KIAA0319 homolog"/>
    <property type="match status" value="2"/>
</dbReference>
<keyword evidence="2 7" id="KW-0812">Transmembrane</keyword>
<dbReference type="InterPro" id="IPR022409">
    <property type="entry name" value="PKD/Chitinase_dom"/>
</dbReference>
<feature type="domain" description="PKD/Chitinase" evidence="8">
    <location>
        <begin position="453"/>
        <end position="544"/>
    </location>
</feature>
<keyword evidence="3 7" id="KW-1133">Transmembrane helix</keyword>
<dbReference type="GO" id="GO:0031410">
    <property type="term" value="C:cytoplasmic vesicle"/>
    <property type="evidence" value="ECO:0007669"/>
    <property type="project" value="TreeGrafter"/>
</dbReference>
<dbReference type="SMART" id="SM00089">
    <property type="entry name" value="PKD"/>
    <property type="match status" value="3"/>
</dbReference>
<evidence type="ECO:0000256" key="2">
    <source>
        <dbReference type="ARBA" id="ARBA00022692"/>
    </source>
</evidence>
<keyword evidence="4 7" id="KW-0472">Membrane</keyword>
<protein>
    <recommendedName>
        <fullName evidence="8">PKD/Chitinase domain-containing protein</fullName>
    </recommendedName>
</protein>
<evidence type="ECO:0000313" key="9">
    <source>
        <dbReference type="EnsemblMetazoa" id="MESCA008800-PA"/>
    </source>
</evidence>
<dbReference type="EMBL" id="CAQQ02382422">
    <property type="status" value="NOT_ANNOTATED_CDS"/>
    <property type="molecule type" value="Genomic_DNA"/>
</dbReference>
<evidence type="ECO:0000256" key="4">
    <source>
        <dbReference type="ARBA" id="ARBA00023136"/>
    </source>
</evidence>
<feature type="domain" description="PKD/Chitinase" evidence="8">
    <location>
        <begin position="295"/>
        <end position="381"/>
    </location>
</feature>
<dbReference type="HOGENOM" id="CLU_009448_1_0_1"/>
<reference evidence="10" key="1">
    <citation type="submission" date="2013-02" db="EMBL/GenBank/DDBJ databases">
        <authorList>
            <person name="Hughes D."/>
        </authorList>
    </citation>
    <scope>NUCLEOTIDE SEQUENCE</scope>
    <source>
        <strain>Durham</strain>
        <strain evidence="10">NC isolate 2 -- Noor lab</strain>
    </source>
</reference>
<dbReference type="FunFam" id="2.60.40.10:FF:001655">
    <property type="entry name" value="Blast:Dyslexia-associated protein KIAA0319"/>
    <property type="match status" value="1"/>
</dbReference>
<evidence type="ECO:0000256" key="3">
    <source>
        <dbReference type="ARBA" id="ARBA00022989"/>
    </source>
</evidence>
<evidence type="ECO:0000256" key="6">
    <source>
        <dbReference type="SAM" id="MobiDB-lite"/>
    </source>
</evidence>
<keyword evidence="10" id="KW-1185">Reference proteome</keyword>
<name>T1GY78_MEGSC</name>
<accession>T1GY78</accession>
<dbReference type="EnsemblMetazoa" id="MESCA008800-RA">
    <property type="protein sequence ID" value="MESCA008800-PA"/>
    <property type="gene ID" value="MESCA008800"/>
</dbReference>
<sequence>DSLAYLDDDEITAIKRKPVNLNYNDFEDDSATPFTLCGKDRDCGKHEECVLLNPMNGKGLCKCINGYQKNQDGHCVGDLMFVPSTIREEILKPLKSKFIQESLLEAEGVTVHPLTEKLAVSVVNKTVHLPEKETTLSAYVVPDELSRGDSYKYLWTVIDQPNGIMNVKVTGNGSYGEAVANVTVIPEKRINKVPEVIITPKEQTIKLPTSVAILDGSTSLDDDKIVNWKWELIRGPIGYQPKLPETSTLQLSDLTSPGNYTFKLTVTDSDNAVNSTLANITVLKGTDYPPEANAGADVILYLPHNNVTLNGTLSKDDQEIVAWEWTKADSDQTKAVDMQNTRTPYLQLSNLEEGMYTFMLKVTDGSGQTGTSSVHVFVKPPTNQPPIAKAGSNSTINLPQSYVKLDGSSSSDDIGIKSYSWKQISGPNNAEIENMNSSIANATGCSGKNSAPIANAGGDQTITLPVKAIYLNGSKSTDDLRIVNYTWVRESTSLATGVIVGDSDKEEVLVLTDVVPGRYVFKLTVSDDQGLSGSDTVSVIVRQDPHYMDLVEITLPNGVSSLTQAELDSLKQKIVLLLGDVELRIRELKTDHRTEAAILIFYVEKLSVDGKYETVPGLHIQQMLKEKLWKDASILGTTFLDVRTSVCQNQCSGHGVCNAVTRACICDTFWMPSVFYFWSLEEANCDWSILYVIIACFIVFLLLSGMFCAITCFCRKSKKPRSRPKAQKYSPLGSHDEEAPPLPRTTVLSDSDTDSDVVFENQPKLNGILRNGSSRKNGRRIKT</sequence>
<dbReference type="GO" id="GO:0016020">
    <property type="term" value="C:membrane"/>
    <property type="evidence" value="ECO:0007669"/>
    <property type="project" value="UniProtKB-SubCell"/>
</dbReference>
<feature type="domain" description="PKD/Chitinase" evidence="8">
    <location>
        <begin position="195"/>
        <end position="285"/>
    </location>
</feature>
<keyword evidence="5" id="KW-0325">Glycoprotein</keyword>
<dbReference type="STRING" id="36166.T1GY78"/>
<evidence type="ECO:0000259" key="8">
    <source>
        <dbReference type="SMART" id="SM00089"/>
    </source>
</evidence>
<dbReference type="OMA" id="AYVIPDE"/>
<dbReference type="Gene3D" id="2.60.40.10">
    <property type="entry name" value="Immunoglobulins"/>
    <property type="match status" value="4"/>
</dbReference>
<dbReference type="PANTHER" id="PTHR46182">
    <property type="entry name" value="FI19480P1"/>
    <property type="match status" value="1"/>
</dbReference>
<dbReference type="AlphaFoldDB" id="T1GY78"/>
<comment type="subcellular location">
    <subcellularLocation>
        <location evidence="1">Membrane</location>
    </subcellularLocation>
</comment>
<feature type="transmembrane region" description="Helical" evidence="7">
    <location>
        <begin position="689"/>
        <end position="714"/>
    </location>
</feature>
<dbReference type="SUPFAM" id="SSF49299">
    <property type="entry name" value="PKD domain"/>
    <property type="match status" value="3"/>
</dbReference>
<dbReference type="Pfam" id="PF22352">
    <property type="entry name" value="K319L-like_PKD"/>
    <property type="match status" value="4"/>
</dbReference>
<dbReference type="InterPro" id="IPR029865">
    <property type="entry name" value="KIAA0319-like"/>
</dbReference>
<evidence type="ECO:0000256" key="5">
    <source>
        <dbReference type="ARBA" id="ARBA00023180"/>
    </source>
</evidence>